<feature type="domain" description="AB hydrolase-1" evidence="1">
    <location>
        <begin position="62"/>
        <end position="206"/>
    </location>
</feature>
<dbReference type="InterPro" id="IPR029058">
    <property type="entry name" value="AB_hydrolase_fold"/>
</dbReference>
<dbReference type="EMBL" id="JABELX010000006">
    <property type="protein sequence ID" value="NNH71985.1"/>
    <property type="molecule type" value="Genomic_DNA"/>
</dbReference>
<gene>
    <name evidence="2" type="ORF">HLB23_19350</name>
</gene>
<comment type="caution">
    <text evidence="2">The sequence shown here is derived from an EMBL/GenBank/DDBJ whole genome shotgun (WGS) entry which is preliminary data.</text>
</comment>
<reference evidence="2 3" key="1">
    <citation type="submission" date="2020-05" db="EMBL/GenBank/DDBJ databases">
        <title>MicrobeNet Type strains.</title>
        <authorList>
            <person name="Nicholson A.C."/>
        </authorList>
    </citation>
    <scope>NUCLEOTIDE SEQUENCE [LARGE SCALE GENOMIC DNA]</scope>
    <source>
        <strain evidence="2 3">JCM 3224</strain>
    </source>
</reference>
<sequence>MWRGSTNDLGLWSRAQPAAEHPGWPVGWLIVELTVTRVAFGDVRIAYRDSGAGSAHSANEVPVLLMHGMGGDGHTWDRFARQLVRRGRRVIIPDLRGHGRSAHTDSYRFPEFGADVLRLCERLDLESVDLVGHSLGGYAVSWVAMERPELVRRLVIEEQPLPLRSGDEQVAFTRRLPTVPELWHATTSLLRHPRAVLSFDRSMTGTALEQFRKPYPEWWEGLADITAPTLFLRGGPGGMVDPVKVEQMRTAVPDCEVRAFRCGHSIHRDRYSDFESAVLPFLGH</sequence>
<dbReference type="Proteomes" id="UP000586827">
    <property type="component" value="Unassembled WGS sequence"/>
</dbReference>
<accession>A0A849C6L0</accession>
<proteinExistence type="predicted"/>
<dbReference type="PANTHER" id="PTHR43194">
    <property type="entry name" value="HYDROLASE ALPHA/BETA FOLD FAMILY"/>
    <property type="match status" value="1"/>
</dbReference>
<dbReference type="GO" id="GO:0016787">
    <property type="term" value="F:hydrolase activity"/>
    <property type="evidence" value="ECO:0007669"/>
    <property type="project" value="UniProtKB-KW"/>
</dbReference>
<keyword evidence="3" id="KW-1185">Reference proteome</keyword>
<evidence type="ECO:0000313" key="2">
    <source>
        <dbReference type="EMBL" id="NNH71985.1"/>
    </source>
</evidence>
<evidence type="ECO:0000313" key="3">
    <source>
        <dbReference type="Proteomes" id="UP000586827"/>
    </source>
</evidence>
<dbReference type="PANTHER" id="PTHR43194:SF2">
    <property type="entry name" value="PEROXISOMAL MEMBRANE PROTEIN LPX1"/>
    <property type="match status" value="1"/>
</dbReference>
<dbReference type="PRINTS" id="PR00111">
    <property type="entry name" value="ABHYDROLASE"/>
</dbReference>
<dbReference type="InterPro" id="IPR000073">
    <property type="entry name" value="AB_hydrolase_1"/>
</dbReference>
<dbReference type="Pfam" id="PF00561">
    <property type="entry name" value="Abhydrolase_1"/>
    <property type="match status" value="1"/>
</dbReference>
<protein>
    <submittedName>
        <fullName evidence="2">Alpha/beta hydrolase</fullName>
    </submittedName>
</protein>
<dbReference type="SUPFAM" id="SSF53474">
    <property type="entry name" value="alpha/beta-Hydrolases"/>
    <property type="match status" value="1"/>
</dbReference>
<name>A0A849C6L0_9NOCA</name>
<dbReference type="InterPro" id="IPR050228">
    <property type="entry name" value="Carboxylesterase_BioH"/>
</dbReference>
<keyword evidence="2" id="KW-0378">Hydrolase</keyword>
<evidence type="ECO:0000259" key="1">
    <source>
        <dbReference type="Pfam" id="PF00561"/>
    </source>
</evidence>
<dbReference type="AlphaFoldDB" id="A0A849C6L0"/>
<dbReference type="Gene3D" id="3.40.50.1820">
    <property type="entry name" value="alpha/beta hydrolase"/>
    <property type="match status" value="1"/>
</dbReference>
<organism evidence="2 3">
    <name type="scientific">Nocardia uniformis</name>
    <dbReference type="NCBI Taxonomy" id="53432"/>
    <lineage>
        <taxon>Bacteria</taxon>
        <taxon>Bacillati</taxon>
        <taxon>Actinomycetota</taxon>
        <taxon>Actinomycetes</taxon>
        <taxon>Mycobacteriales</taxon>
        <taxon>Nocardiaceae</taxon>
        <taxon>Nocardia</taxon>
    </lineage>
</organism>